<keyword evidence="3" id="KW-0540">Nuclease</keyword>
<accession>A0A1P9WSV5</accession>
<gene>
    <name evidence="9" type="ORF">AWR27_03145</name>
</gene>
<dbReference type="InterPro" id="IPR001667">
    <property type="entry name" value="DDH_dom"/>
</dbReference>
<reference evidence="9 10" key="1">
    <citation type="submission" date="2016-01" db="EMBL/GenBank/DDBJ databases">
        <authorList>
            <person name="Oliw E.H."/>
        </authorList>
    </citation>
    <scope>NUCLEOTIDE SEQUENCE [LARGE SCALE GENOMIC DNA]</scope>
    <source>
        <strain evidence="9 10">DY10</strain>
    </source>
</reference>
<dbReference type="InterPro" id="IPR004610">
    <property type="entry name" value="RecJ"/>
</dbReference>
<dbReference type="PANTHER" id="PTHR30255">
    <property type="entry name" value="SINGLE-STRANDED-DNA-SPECIFIC EXONUCLEASE RECJ"/>
    <property type="match status" value="1"/>
</dbReference>
<name>A0A1P9WSV5_9BACT</name>
<dbReference type="Gene3D" id="3.10.310.30">
    <property type="match status" value="1"/>
</dbReference>
<dbReference type="SUPFAM" id="SSF64182">
    <property type="entry name" value="DHH phosphoesterases"/>
    <property type="match status" value="1"/>
</dbReference>
<dbReference type="AlphaFoldDB" id="A0A1P9WSV5"/>
<dbReference type="GO" id="GO:0003676">
    <property type="term" value="F:nucleic acid binding"/>
    <property type="evidence" value="ECO:0007669"/>
    <property type="project" value="InterPro"/>
</dbReference>
<dbReference type="Pfam" id="PF17768">
    <property type="entry name" value="RecJ_OB"/>
    <property type="match status" value="1"/>
</dbReference>
<evidence type="ECO:0000259" key="7">
    <source>
        <dbReference type="Pfam" id="PF02272"/>
    </source>
</evidence>
<feature type="domain" description="DDH" evidence="6">
    <location>
        <begin position="91"/>
        <end position="239"/>
    </location>
</feature>
<sequence>MIAQPTPPLKRWIAKSFPGSPDERRAIESLTTSLGVSPFLATLLVQRGVRTFEEARAFFRPEISHLHDPFLMKNMDRAVARLQMALAGQEKILIYGDYDVDGTTSVALVYGFLRNHHPHIDYYIPDRYKEGYGISRQGVQWAAEQGFSLIIALDCGIKSVERVAEASRLGVDFIICDHHRPGQKLPDAAAILDPKCDDCPYPYKELSGCGVGFKLLQAFCLTNNIPLDGLYGYLDLVAVSIASDIVPITGENRIMTHYGLKVLNSTPRTGLKALINVAGFKNKNDLDITNVVFGIGPRINAAGRIQHAKAAVQLLLADHDDEADNFAMAINKHNNDRRTFDTSMTEQALDMIRQNETLLNAKSTVLFDASWHKGVVGIVASRCIEHFHRPTIILTQSNDKAAGSARSVPGFDVYEAIEACADLLEQFGGHTFAAGMTLPVDNVEAFRQKFEEVVSQTIKDEHLTPLIDIDLPLDFSEIDARMCRVLKQMGPFGPHNMQPVFMTENVYLVGEPIIMKEKHLKIQVRQTRTGHAHWAVGFGMAHLAEHIQPGMPFSICYHPDLNTYNGDTRIQLMLKDIRVA</sequence>
<evidence type="ECO:0000256" key="3">
    <source>
        <dbReference type="ARBA" id="ARBA00022722"/>
    </source>
</evidence>
<keyword evidence="10" id="KW-1185">Reference proteome</keyword>
<dbReference type="Pfam" id="PF01368">
    <property type="entry name" value="DHH"/>
    <property type="match status" value="1"/>
</dbReference>
<evidence type="ECO:0000313" key="9">
    <source>
        <dbReference type="EMBL" id="AQG78420.1"/>
    </source>
</evidence>
<dbReference type="GO" id="GO:0008409">
    <property type="term" value="F:5'-3' exonuclease activity"/>
    <property type="evidence" value="ECO:0007669"/>
    <property type="project" value="InterPro"/>
</dbReference>
<feature type="domain" description="DHHA1" evidence="7">
    <location>
        <begin position="364"/>
        <end position="455"/>
    </location>
</feature>
<dbReference type="OrthoDB" id="9809852at2"/>
<dbReference type="NCBIfam" id="TIGR00644">
    <property type="entry name" value="recJ"/>
    <property type="match status" value="1"/>
</dbReference>
<organism evidence="9 10">
    <name type="scientific">Spirosoma montaniterrae</name>
    <dbReference type="NCBI Taxonomy" id="1178516"/>
    <lineage>
        <taxon>Bacteria</taxon>
        <taxon>Pseudomonadati</taxon>
        <taxon>Bacteroidota</taxon>
        <taxon>Cytophagia</taxon>
        <taxon>Cytophagales</taxon>
        <taxon>Cytophagaceae</taxon>
        <taxon>Spirosoma</taxon>
    </lineage>
</organism>
<proteinExistence type="inferred from homology"/>
<dbReference type="InterPro" id="IPR038763">
    <property type="entry name" value="DHH_sf"/>
</dbReference>
<dbReference type="KEGG" id="smon:AWR27_03145"/>
<keyword evidence="4" id="KW-0378">Hydrolase</keyword>
<evidence type="ECO:0000256" key="1">
    <source>
        <dbReference type="ARBA" id="ARBA00005915"/>
    </source>
</evidence>
<dbReference type="RefSeq" id="WP_077129861.1">
    <property type="nucleotide sequence ID" value="NZ_CP014263.1"/>
</dbReference>
<evidence type="ECO:0000259" key="8">
    <source>
        <dbReference type="Pfam" id="PF17768"/>
    </source>
</evidence>
<evidence type="ECO:0000256" key="5">
    <source>
        <dbReference type="ARBA" id="ARBA00022839"/>
    </source>
</evidence>
<dbReference type="Gene3D" id="3.90.1640.30">
    <property type="match status" value="1"/>
</dbReference>
<dbReference type="STRING" id="1178516.AWR27_03145"/>
<dbReference type="InterPro" id="IPR041122">
    <property type="entry name" value="RecJ_OB"/>
</dbReference>
<dbReference type="GO" id="GO:0006310">
    <property type="term" value="P:DNA recombination"/>
    <property type="evidence" value="ECO:0007669"/>
    <property type="project" value="InterPro"/>
</dbReference>
<evidence type="ECO:0000313" key="10">
    <source>
        <dbReference type="Proteomes" id="UP000187941"/>
    </source>
</evidence>
<comment type="similarity">
    <text evidence="1">Belongs to the RecJ family.</text>
</comment>
<evidence type="ECO:0000256" key="2">
    <source>
        <dbReference type="ARBA" id="ARBA00019841"/>
    </source>
</evidence>
<dbReference type="Proteomes" id="UP000187941">
    <property type="component" value="Chromosome"/>
</dbReference>
<dbReference type="GO" id="GO:0006281">
    <property type="term" value="P:DNA repair"/>
    <property type="evidence" value="ECO:0007669"/>
    <property type="project" value="InterPro"/>
</dbReference>
<evidence type="ECO:0000259" key="6">
    <source>
        <dbReference type="Pfam" id="PF01368"/>
    </source>
</evidence>
<keyword evidence="5 9" id="KW-0269">Exonuclease</keyword>
<protein>
    <recommendedName>
        <fullName evidence="2">Single-stranded-DNA-specific exonuclease RecJ</fullName>
    </recommendedName>
</protein>
<dbReference type="Pfam" id="PF02272">
    <property type="entry name" value="DHHA1"/>
    <property type="match status" value="1"/>
</dbReference>
<dbReference type="InterPro" id="IPR003156">
    <property type="entry name" value="DHHA1_dom"/>
</dbReference>
<evidence type="ECO:0000256" key="4">
    <source>
        <dbReference type="ARBA" id="ARBA00022801"/>
    </source>
</evidence>
<dbReference type="EMBL" id="CP014263">
    <property type="protein sequence ID" value="AQG78420.1"/>
    <property type="molecule type" value="Genomic_DNA"/>
</dbReference>
<feature type="domain" description="RecJ OB" evidence="8">
    <location>
        <begin position="469"/>
        <end position="576"/>
    </location>
</feature>
<dbReference type="InterPro" id="IPR051673">
    <property type="entry name" value="SSDNA_exonuclease_RecJ"/>
</dbReference>
<dbReference type="PANTHER" id="PTHR30255:SF2">
    <property type="entry name" value="SINGLE-STRANDED-DNA-SPECIFIC EXONUCLEASE RECJ"/>
    <property type="match status" value="1"/>
</dbReference>